<feature type="region of interest" description="Disordered" evidence="1">
    <location>
        <begin position="383"/>
        <end position="408"/>
    </location>
</feature>
<feature type="compositionally biased region" description="Pro residues" evidence="1">
    <location>
        <begin position="38"/>
        <end position="52"/>
    </location>
</feature>
<name>A0A8H6C6F7_9LECA</name>
<protein>
    <recommendedName>
        <fullName evidence="2">WW domain-containing protein</fullName>
    </recommendedName>
</protein>
<evidence type="ECO:0000313" key="3">
    <source>
        <dbReference type="EMBL" id="KAF6217679.1"/>
    </source>
</evidence>
<feature type="region of interest" description="Disordered" evidence="1">
    <location>
        <begin position="83"/>
        <end position="102"/>
    </location>
</feature>
<evidence type="ECO:0000259" key="2">
    <source>
        <dbReference type="PROSITE" id="PS50020"/>
    </source>
</evidence>
<feature type="compositionally biased region" description="Acidic residues" evidence="1">
    <location>
        <begin position="383"/>
        <end position="393"/>
    </location>
</feature>
<gene>
    <name evidence="3" type="ORF">HO133_006781</name>
</gene>
<feature type="compositionally biased region" description="Low complexity" evidence="1">
    <location>
        <begin position="17"/>
        <end position="37"/>
    </location>
</feature>
<feature type="compositionally biased region" description="Pro residues" evidence="1">
    <location>
        <begin position="89"/>
        <end position="100"/>
    </location>
</feature>
<dbReference type="SUPFAM" id="SSF51045">
    <property type="entry name" value="WW domain"/>
    <property type="match status" value="2"/>
</dbReference>
<dbReference type="CDD" id="cd00201">
    <property type="entry name" value="WW"/>
    <property type="match status" value="2"/>
</dbReference>
<dbReference type="Proteomes" id="UP000593566">
    <property type="component" value="Unassembled WGS sequence"/>
</dbReference>
<feature type="compositionally biased region" description="Basic and acidic residues" evidence="1">
    <location>
        <begin position="394"/>
        <end position="408"/>
    </location>
</feature>
<dbReference type="Pfam" id="PF00397">
    <property type="entry name" value="WW"/>
    <property type="match status" value="2"/>
</dbReference>
<dbReference type="RefSeq" id="XP_037147114.1">
    <property type="nucleotide sequence ID" value="XM_037297678.1"/>
</dbReference>
<dbReference type="AlphaFoldDB" id="A0A8H6C6F7"/>
<dbReference type="GeneID" id="59335182"/>
<reference evidence="3 4" key="1">
    <citation type="journal article" date="2020" name="Genomics">
        <title>Complete, high-quality genomes from long-read metagenomic sequencing of two wolf lichen thalli reveals enigmatic genome architecture.</title>
        <authorList>
            <person name="McKenzie S.K."/>
            <person name="Walston R.F."/>
            <person name="Allen J.L."/>
        </authorList>
    </citation>
    <scope>NUCLEOTIDE SEQUENCE [LARGE SCALE GENOMIC DNA]</scope>
    <source>
        <strain evidence="3">WasteWater1</strain>
    </source>
</reference>
<evidence type="ECO:0000313" key="4">
    <source>
        <dbReference type="Proteomes" id="UP000593566"/>
    </source>
</evidence>
<accession>A0A8H6C6F7</accession>
<dbReference type="PROSITE" id="PS50020">
    <property type="entry name" value="WW_DOMAIN_2"/>
    <property type="match status" value="2"/>
</dbReference>
<keyword evidence="4" id="KW-1185">Reference proteome</keyword>
<dbReference type="Gene3D" id="2.20.70.10">
    <property type="match status" value="2"/>
</dbReference>
<proteinExistence type="predicted"/>
<organism evidence="3 4">
    <name type="scientific">Letharia lupina</name>
    <dbReference type="NCBI Taxonomy" id="560253"/>
    <lineage>
        <taxon>Eukaryota</taxon>
        <taxon>Fungi</taxon>
        <taxon>Dikarya</taxon>
        <taxon>Ascomycota</taxon>
        <taxon>Pezizomycotina</taxon>
        <taxon>Lecanoromycetes</taxon>
        <taxon>OSLEUM clade</taxon>
        <taxon>Lecanoromycetidae</taxon>
        <taxon>Lecanorales</taxon>
        <taxon>Lecanorineae</taxon>
        <taxon>Parmeliaceae</taxon>
        <taxon>Letharia</taxon>
    </lineage>
</organism>
<sequence>MDYLNQAAQAYAHQQRPGSQASGPPHQGQPQGQGYYPPHQPSPQPHRSPAPPQNANNGLPPGWIEEWDAPDNRYFYINQRTGERTFNRPPAPLQGPPPSGPNHNLPPGWIAEWDAPDRRWFFINQRTGERSWDPPRGPPAPVQYTAVHSAGPGPMGSTYQQSEVITQAPQQKNHNLAYGAGGAVAGLAAGALLMHEGHKVEEHWEGDKHKFEDDFEGRRNYGDEERRGYGGGGYGGRGGDTIIENQTFIDDNDRYGGGYRRGDDTVIENETIVNEDNYDDRRGNDTIIQNETIVDDDRYGGGQDYNGTTVVRDDGYGDDGYRRDEYRDDGFVDDAARWTGDKVQEVEDIPDDAARWTGDKVQEVEDIPDDAARWTGDKVQEVEDIPQDIEGAFDEGRDDRESYDDDRY</sequence>
<evidence type="ECO:0000256" key="1">
    <source>
        <dbReference type="SAM" id="MobiDB-lite"/>
    </source>
</evidence>
<dbReference type="SMART" id="SM00456">
    <property type="entry name" value="WW"/>
    <property type="match status" value="2"/>
</dbReference>
<dbReference type="InterPro" id="IPR036020">
    <property type="entry name" value="WW_dom_sf"/>
</dbReference>
<dbReference type="EMBL" id="JACCJB010000026">
    <property type="protein sequence ID" value="KAF6217679.1"/>
    <property type="molecule type" value="Genomic_DNA"/>
</dbReference>
<feature type="domain" description="WW" evidence="2">
    <location>
        <begin position="103"/>
        <end position="137"/>
    </location>
</feature>
<feature type="domain" description="WW" evidence="2">
    <location>
        <begin position="57"/>
        <end position="91"/>
    </location>
</feature>
<comment type="caution">
    <text evidence="3">The sequence shown here is derived from an EMBL/GenBank/DDBJ whole genome shotgun (WGS) entry which is preliminary data.</text>
</comment>
<feature type="region of interest" description="Disordered" evidence="1">
    <location>
        <begin position="1"/>
        <end position="65"/>
    </location>
</feature>
<dbReference type="InterPro" id="IPR001202">
    <property type="entry name" value="WW_dom"/>
</dbReference>